<accession>A0AAN9ABD8</accession>
<keyword evidence="2" id="KW-1185">Reference proteome</keyword>
<feature type="non-terminal residue" evidence="1">
    <location>
        <position position="1"/>
    </location>
</feature>
<name>A0AAN9ABD8_HALRR</name>
<dbReference type="Proteomes" id="UP001381693">
    <property type="component" value="Unassembled WGS sequence"/>
</dbReference>
<proteinExistence type="predicted"/>
<gene>
    <name evidence="1" type="ORF">SK128_025919</name>
</gene>
<dbReference type="EMBL" id="JAXCGZ010004390">
    <property type="protein sequence ID" value="KAK7081848.1"/>
    <property type="molecule type" value="Genomic_DNA"/>
</dbReference>
<comment type="caution">
    <text evidence="1">The sequence shown here is derived from an EMBL/GenBank/DDBJ whole genome shotgun (WGS) entry which is preliminary data.</text>
</comment>
<evidence type="ECO:0000313" key="1">
    <source>
        <dbReference type="EMBL" id="KAK7081848.1"/>
    </source>
</evidence>
<sequence length="89" mass="10395">EYQDTDQRSLPVAKPETGRPKIITQRTVNVVKRRVDIQPSITAKEVKEINSNILQHASLRTEQRCIHDDVGWHRFHARRKPGLTQMQKN</sequence>
<reference evidence="1 2" key="1">
    <citation type="submission" date="2023-11" db="EMBL/GenBank/DDBJ databases">
        <title>Halocaridina rubra genome assembly.</title>
        <authorList>
            <person name="Smith C."/>
        </authorList>
    </citation>
    <scope>NUCLEOTIDE SEQUENCE [LARGE SCALE GENOMIC DNA]</scope>
    <source>
        <strain evidence="1">EP-1</strain>
        <tissue evidence="1">Whole</tissue>
    </source>
</reference>
<organism evidence="1 2">
    <name type="scientific">Halocaridina rubra</name>
    <name type="common">Hawaiian red shrimp</name>
    <dbReference type="NCBI Taxonomy" id="373956"/>
    <lineage>
        <taxon>Eukaryota</taxon>
        <taxon>Metazoa</taxon>
        <taxon>Ecdysozoa</taxon>
        <taxon>Arthropoda</taxon>
        <taxon>Crustacea</taxon>
        <taxon>Multicrustacea</taxon>
        <taxon>Malacostraca</taxon>
        <taxon>Eumalacostraca</taxon>
        <taxon>Eucarida</taxon>
        <taxon>Decapoda</taxon>
        <taxon>Pleocyemata</taxon>
        <taxon>Caridea</taxon>
        <taxon>Atyoidea</taxon>
        <taxon>Atyidae</taxon>
        <taxon>Halocaridina</taxon>
    </lineage>
</organism>
<dbReference type="AlphaFoldDB" id="A0AAN9ABD8"/>
<protein>
    <submittedName>
        <fullName evidence="1">Uncharacterized protein</fullName>
    </submittedName>
</protein>
<evidence type="ECO:0000313" key="2">
    <source>
        <dbReference type="Proteomes" id="UP001381693"/>
    </source>
</evidence>